<proteinExistence type="predicted"/>
<dbReference type="PANTHER" id="PTHR43280:SF32">
    <property type="entry name" value="TRANSCRIPTIONAL REGULATORY PROTEIN"/>
    <property type="match status" value="1"/>
</dbReference>
<dbReference type="InterPro" id="IPR018060">
    <property type="entry name" value="HTH_AraC"/>
</dbReference>
<organism evidence="5 6">
    <name type="scientific">Pedobacter antarcticus 4BY</name>
    <dbReference type="NCBI Taxonomy" id="1358423"/>
    <lineage>
        <taxon>Bacteria</taxon>
        <taxon>Pseudomonadati</taxon>
        <taxon>Bacteroidota</taxon>
        <taxon>Sphingobacteriia</taxon>
        <taxon>Sphingobacteriales</taxon>
        <taxon>Sphingobacteriaceae</taxon>
        <taxon>Pedobacter</taxon>
    </lineage>
</organism>
<evidence type="ECO:0000256" key="1">
    <source>
        <dbReference type="ARBA" id="ARBA00023015"/>
    </source>
</evidence>
<sequence length="312" mass="36162">MKKAAHKPYIINSTTELHRLLDIAKPKHPLVSVINFEEIKCFEEETLRSVAYNFYCIAIKKNFEGKMKYGQQYYDFDEGVMTFFSPMQVVTTDIVPGLKLSGHWLVIHPDFIANYGLGKNIKKYGYFSYSVSEALHLSQDEEISITDIFKNIEKEYRSVIDHFSQDVIISQIELLLTYCNRYYNRQFITRKKVNRDLLGALEILLSDYFESELIQQAGLPGVKYLSDKLNVSPNYLSDMLRNLTGMSTKQHIDNHLIEKAKQILATTNRSVSEIAYGFGFDYPQSFNKLFKNKTSVTPLAYRQSFETQRPVT</sequence>
<evidence type="ECO:0000259" key="4">
    <source>
        <dbReference type="PROSITE" id="PS01124"/>
    </source>
</evidence>
<keyword evidence="3" id="KW-0804">Transcription</keyword>
<dbReference type="AlphaFoldDB" id="A0A081PJU5"/>
<dbReference type="OrthoDB" id="9816214at2"/>
<evidence type="ECO:0000313" key="6">
    <source>
        <dbReference type="Proteomes" id="UP000028007"/>
    </source>
</evidence>
<dbReference type="eggNOG" id="COG2207">
    <property type="taxonomic scope" value="Bacteria"/>
</dbReference>
<evidence type="ECO:0000256" key="3">
    <source>
        <dbReference type="ARBA" id="ARBA00023163"/>
    </source>
</evidence>
<feature type="domain" description="HTH araC/xylS-type" evidence="4">
    <location>
        <begin position="203"/>
        <end position="304"/>
    </location>
</feature>
<dbReference type="PROSITE" id="PS01124">
    <property type="entry name" value="HTH_ARAC_FAMILY_2"/>
    <property type="match status" value="1"/>
</dbReference>
<name>A0A081PJU5_9SPHI</name>
<dbReference type="Gene3D" id="1.10.10.60">
    <property type="entry name" value="Homeodomain-like"/>
    <property type="match status" value="2"/>
</dbReference>
<dbReference type="RefSeq" id="WP_037438644.1">
    <property type="nucleotide sequence ID" value="NZ_JNFF01000022.1"/>
</dbReference>
<keyword evidence="2" id="KW-0238">DNA-binding</keyword>
<dbReference type="Proteomes" id="UP000028007">
    <property type="component" value="Unassembled WGS sequence"/>
</dbReference>
<gene>
    <name evidence="5" type="ORF">N180_08790</name>
</gene>
<dbReference type="GO" id="GO:0003700">
    <property type="term" value="F:DNA-binding transcription factor activity"/>
    <property type="evidence" value="ECO:0007669"/>
    <property type="project" value="InterPro"/>
</dbReference>
<dbReference type="PANTHER" id="PTHR43280">
    <property type="entry name" value="ARAC-FAMILY TRANSCRIPTIONAL REGULATOR"/>
    <property type="match status" value="1"/>
</dbReference>
<comment type="caution">
    <text evidence="5">The sequence shown here is derived from an EMBL/GenBank/DDBJ whole genome shotgun (WGS) entry which is preliminary data.</text>
</comment>
<dbReference type="SMART" id="SM00342">
    <property type="entry name" value="HTH_ARAC"/>
    <property type="match status" value="1"/>
</dbReference>
<dbReference type="InterPro" id="IPR009057">
    <property type="entry name" value="Homeodomain-like_sf"/>
</dbReference>
<dbReference type="SUPFAM" id="SSF46689">
    <property type="entry name" value="Homeodomain-like"/>
    <property type="match status" value="1"/>
</dbReference>
<evidence type="ECO:0000256" key="2">
    <source>
        <dbReference type="ARBA" id="ARBA00023125"/>
    </source>
</evidence>
<keyword evidence="1" id="KW-0805">Transcription regulation</keyword>
<keyword evidence="6" id="KW-1185">Reference proteome</keyword>
<accession>A0A081PJU5</accession>
<dbReference type="Pfam" id="PF12833">
    <property type="entry name" value="HTH_18"/>
    <property type="match status" value="1"/>
</dbReference>
<dbReference type="EMBL" id="JNFF01000022">
    <property type="protein sequence ID" value="KEQ30968.1"/>
    <property type="molecule type" value="Genomic_DNA"/>
</dbReference>
<evidence type="ECO:0000313" key="5">
    <source>
        <dbReference type="EMBL" id="KEQ30968.1"/>
    </source>
</evidence>
<reference evidence="5 6" key="1">
    <citation type="journal article" date="1992" name="Int. J. Syst. Bacteriol.">
        <title>Sphingobacterium antarcticus sp. nov. a Psychrotrophic Bacterium from the Soils of Schirmacher Oasis, Antarctica.</title>
        <authorList>
            <person name="Shivaji S."/>
            <person name="Ray M.K."/>
            <person name="Rao N.S."/>
            <person name="Saiserr L."/>
            <person name="Jagannadham M.V."/>
            <person name="Kumar G.S."/>
            <person name="Reddy G."/>
            <person name="Bhargava P.M."/>
        </authorList>
    </citation>
    <scope>NUCLEOTIDE SEQUENCE [LARGE SCALE GENOMIC DNA]</scope>
    <source>
        <strain evidence="5 6">4BY</strain>
    </source>
</reference>
<dbReference type="GO" id="GO:0043565">
    <property type="term" value="F:sequence-specific DNA binding"/>
    <property type="evidence" value="ECO:0007669"/>
    <property type="project" value="InterPro"/>
</dbReference>
<protein>
    <submittedName>
        <fullName evidence="5">AraC family transcriptional regulator</fullName>
    </submittedName>
</protein>